<dbReference type="Proteomes" id="UP000054477">
    <property type="component" value="Unassembled WGS sequence"/>
</dbReference>
<dbReference type="HOGENOM" id="CLU_1115908_0_0_1"/>
<reference evidence="2 3" key="1">
    <citation type="submission" date="2014-04" db="EMBL/GenBank/DDBJ databases">
        <authorList>
            <consortium name="DOE Joint Genome Institute"/>
            <person name="Kuo A."/>
            <person name="Kohler A."/>
            <person name="Nagy L.G."/>
            <person name="Floudas D."/>
            <person name="Copeland A."/>
            <person name="Barry K.W."/>
            <person name="Cichocki N."/>
            <person name="Veneault-Fourrey C."/>
            <person name="LaButti K."/>
            <person name="Lindquist E.A."/>
            <person name="Lipzen A."/>
            <person name="Lundell T."/>
            <person name="Morin E."/>
            <person name="Murat C."/>
            <person name="Sun H."/>
            <person name="Tunlid A."/>
            <person name="Henrissat B."/>
            <person name="Grigoriev I.V."/>
            <person name="Hibbett D.S."/>
            <person name="Martin F."/>
            <person name="Nordberg H.P."/>
            <person name="Cantor M.N."/>
            <person name="Hua S.X."/>
        </authorList>
    </citation>
    <scope>NUCLEOTIDE SEQUENCE [LARGE SCALE GENOMIC DNA]</scope>
    <source>
        <strain evidence="2 3">LaAM-08-1</strain>
    </source>
</reference>
<keyword evidence="1" id="KW-0812">Transmembrane</keyword>
<gene>
    <name evidence="2" type="ORF">K443DRAFT_126363</name>
</gene>
<evidence type="ECO:0000313" key="3">
    <source>
        <dbReference type="Proteomes" id="UP000054477"/>
    </source>
</evidence>
<organism evidence="2 3">
    <name type="scientific">Laccaria amethystina LaAM-08-1</name>
    <dbReference type="NCBI Taxonomy" id="1095629"/>
    <lineage>
        <taxon>Eukaryota</taxon>
        <taxon>Fungi</taxon>
        <taxon>Dikarya</taxon>
        <taxon>Basidiomycota</taxon>
        <taxon>Agaricomycotina</taxon>
        <taxon>Agaricomycetes</taxon>
        <taxon>Agaricomycetidae</taxon>
        <taxon>Agaricales</taxon>
        <taxon>Agaricineae</taxon>
        <taxon>Hydnangiaceae</taxon>
        <taxon>Laccaria</taxon>
    </lineage>
</organism>
<evidence type="ECO:0000256" key="1">
    <source>
        <dbReference type="SAM" id="Phobius"/>
    </source>
</evidence>
<keyword evidence="1" id="KW-0472">Membrane</keyword>
<name>A0A0C9X354_9AGAR</name>
<protein>
    <submittedName>
        <fullName evidence="2">Uncharacterized protein</fullName>
    </submittedName>
</protein>
<reference evidence="3" key="2">
    <citation type="submission" date="2015-01" db="EMBL/GenBank/DDBJ databases">
        <title>Evolutionary Origins and Diversification of the Mycorrhizal Mutualists.</title>
        <authorList>
            <consortium name="DOE Joint Genome Institute"/>
            <consortium name="Mycorrhizal Genomics Consortium"/>
            <person name="Kohler A."/>
            <person name="Kuo A."/>
            <person name="Nagy L.G."/>
            <person name="Floudas D."/>
            <person name="Copeland A."/>
            <person name="Barry K.W."/>
            <person name="Cichocki N."/>
            <person name="Veneault-Fourrey C."/>
            <person name="LaButti K."/>
            <person name="Lindquist E.A."/>
            <person name="Lipzen A."/>
            <person name="Lundell T."/>
            <person name="Morin E."/>
            <person name="Murat C."/>
            <person name="Riley R."/>
            <person name="Ohm R."/>
            <person name="Sun H."/>
            <person name="Tunlid A."/>
            <person name="Henrissat B."/>
            <person name="Grigoriev I.V."/>
            <person name="Hibbett D.S."/>
            <person name="Martin F."/>
        </authorList>
    </citation>
    <scope>NUCLEOTIDE SEQUENCE [LARGE SCALE GENOMIC DNA]</scope>
    <source>
        <strain evidence="3">LaAM-08-1</strain>
    </source>
</reference>
<dbReference type="AlphaFoldDB" id="A0A0C9X354"/>
<keyword evidence="1" id="KW-1133">Transmembrane helix</keyword>
<dbReference type="OrthoDB" id="3050260at2759"/>
<proteinExistence type="predicted"/>
<accession>A0A0C9X354</accession>
<sequence length="249" mass="28055">MHQIVIPWQGYFIIFISFFFKKPKQKKSVKVAAGTKNGDDSDDEEEIAVIEEADVEEDEAENDEGQRVHNEKVAKTLQEKAMFQMADNGITIDSVEERVALQNFPKVASLAHCVHDNAVLKEKFESDMTKIFSVAETPLVVDVLPTLETLCEGLIAARDDEENNPANVVWVACHAAVLLVDKYLAFSGACDIYTVAMVVCPDHKLKWFQDHGHDLQQIKSIKSMICDYWENVYASEEDDLSEEENKVIG</sequence>
<dbReference type="EMBL" id="KN839076">
    <property type="protein sequence ID" value="KIJ90962.1"/>
    <property type="molecule type" value="Genomic_DNA"/>
</dbReference>
<keyword evidence="3" id="KW-1185">Reference proteome</keyword>
<feature type="transmembrane region" description="Helical" evidence="1">
    <location>
        <begin position="6"/>
        <end position="21"/>
    </location>
</feature>
<evidence type="ECO:0000313" key="2">
    <source>
        <dbReference type="EMBL" id="KIJ90962.1"/>
    </source>
</evidence>